<proteinExistence type="inferred from homology"/>
<accession>A0A131Z3R3</accession>
<reference evidence="10" key="1">
    <citation type="journal article" date="2016" name="Ticks Tick Borne Dis.">
        <title>De novo assembly and annotation of the salivary gland transcriptome of Rhipicephalus appendiculatus male and female ticks during blood feeding.</title>
        <authorList>
            <person name="de Castro M.H."/>
            <person name="de Klerk D."/>
            <person name="Pienaar R."/>
            <person name="Latif A.A."/>
            <person name="Rees D.J."/>
            <person name="Mans B.J."/>
        </authorList>
    </citation>
    <scope>NUCLEOTIDE SEQUENCE</scope>
    <source>
        <tissue evidence="10">Salivary glands</tissue>
    </source>
</reference>
<dbReference type="EMBL" id="GEDV01002508">
    <property type="protein sequence ID" value="JAP86049.1"/>
    <property type="molecule type" value="Transcribed_RNA"/>
</dbReference>
<evidence type="ECO:0000256" key="9">
    <source>
        <dbReference type="SAM" id="Phobius"/>
    </source>
</evidence>
<evidence type="ECO:0000256" key="7">
    <source>
        <dbReference type="ARBA" id="ARBA00023128"/>
    </source>
</evidence>
<evidence type="ECO:0000256" key="8">
    <source>
        <dbReference type="ARBA" id="ARBA00023136"/>
    </source>
</evidence>
<name>A0A131Z3R3_RHIAP</name>
<feature type="transmembrane region" description="Helical" evidence="9">
    <location>
        <begin position="30"/>
        <end position="51"/>
    </location>
</feature>
<evidence type="ECO:0000256" key="1">
    <source>
        <dbReference type="ARBA" id="ARBA00004273"/>
    </source>
</evidence>
<dbReference type="AlphaFoldDB" id="A0A131Z3R3"/>
<comment type="similarity">
    <text evidence="2">Belongs to the COX20 family.</text>
</comment>
<evidence type="ECO:0000256" key="3">
    <source>
        <dbReference type="ARBA" id="ARBA00017689"/>
    </source>
</evidence>
<evidence type="ECO:0000256" key="4">
    <source>
        <dbReference type="ARBA" id="ARBA00022692"/>
    </source>
</evidence>
<dbReference type="Pfam" id="PF12597">
    <property type="entry name" value="Cox20"/>
    <property type="match status" value="1"/>
</dbReference>
<evidence type="ECO:0000313" key="10">
    <source>
        <dbReference type="EMBL" id="JAP86049.1"/>
    </source>
</evidence>
<evidence type="ECO:0000256" key="2">
    <source>
        <dbReference type="ARBA" id="ARBA00009575"/>
    </source>
</evidence>
<comment type="subcellular location">
    <subcellularLocation>
        <location evidence="1">Mitochondrion inner membrane</location>
    </subcellularLocation>
</comment>
<keyword evidence="5" id="KW-0999">Mitochondrion inner membrane</keyword>
<dbReference type="PRINTS" id="PR02049">
    <property type="entry name" value="PROTEINF36A"/>
</dbReference>
<keyword evidence="7" id="KW-0496">Mitochondrion</keyword>
<keyword evidence="6 9" id="KW-1133">Transmembrane helix</keyword>
<keyword evidence="8 9" id="KW-0472">Membrane</keyword>
<keyword evidence="4 9" id="KW-0812">Transmembrane</keyword>
<dbReference type="InterPro" id="IPR022533">
    <property type="entry name" value="Cox20"/>
</dbReference>
<evidence type="ECO:0000256" key="5">
    <source>
        <dbReference type="ARBA" id="ARBA00022792"/>
    </source>
</evidence>
<evidence type="ECO:0000256" key="6">
    <source>
        <dbReference type="ARBA" id="ARBA00022989"/>
    </source>
</evidence>
<protein>
    <recommendedName>
        <fullName evidence="3">Cytochrome c oxidase assembly protein COX20, mitochondrial</fullName>
    </recommendedName>
</protein>
<dbReference type="PANTHER" id="PTHR31586:SF1">
    <property type="entry name" value="CYTOCHROME C OXIDASE ASSEMBLY PROTEIN COX20, MITOCHONDRIAL"/>
    <property type="match status" value="1"/>
</dbReference>
<dbReference type="GO" id="GO:0005743">
    <property type="term" value="C:mitochondrial inner membrane"/>
    <property type="evidence" value="ECO:0007669"/>
    <property type="project" value="UniProtKB-SubCell"/>
</dbReference>
<feature type="transmembrane region" description="Helical" evidence="9">
    <location>
        <begin position="58"/>
        <end position="76"/>
    </location>
</feature>
<dbReference type="GO" id="GO:0033617">
    <property type="term" value="P:mitochondrial respiratory chain complex IV assembly"/>
    <property type="evidence" value="ECO:0007669"/>
    <property type="project" value="InterPro"/>
</dbReference>
<organism evidence="10">
    <name type="scientific">Rhipicephalus appendiculatus</name>
    <name type="common">Brown ear tick</name>
    <dbReference type="NCBI Taxonomy" id="34631"/>
    <lineage>
        <taxon>Eukaryota</taxon>
        <taxon>Metazoa</taxon>
        <taxon>Ecdysozoa</taxon>
        <taxon>Arthropoda</taxon>
        <taxon>Chelicerata</taxon>
        <taxon>Arachnida</taxon>
        <taxon>Acari</taxon>
        <taxon>Parasitiformes</taxon>
        <taxon>Ixodida</taxon>
        <taxon>Ixodoidea</taxon>
        <taxon>Ixodidae</taxon>
        <taxon>Rhipicephalinae</taxon>
        <taxon>Rhipicephalus</taxon>
        <taxon>Rhipicephalus</taxon>
    </lineage>
</organism>
<dbReference type="PANTHER" id="PTHR31586">
    <property type="entry name" value="CYTOCHROME C OXIDASE PROTEIN 20"/>
    <property type="match status" value="1"/>
</dbReference>
<sequence length="118" mass="13559">MAQNTGDIDEDPPRKPVMFMGRNIEEIPCFRSSLMTGILSGLGIGIGTFFLTSRPRRSTDAAVYSFVSITMLYWFYCRYQNSVRNFEYRRMQMEIQEGVALRGRLKQAGEPETKLEDA</sequence>